<name>A0A7U2EQI6_PHANO</name>
<evidence type="ECO:0000313" key="1">
    <source>
        <dbReference type="EMBL" id="QRC90123.1"/>
    </source>
</evidence>
<gene>
    <name evidence="1" type="ORF">JI435_400160</name>
</gene>
<dbReference type="VEuPathDB" id="FungiDB:JI435_400160"/>
<keyword evidence="2" id="KW-1185">Reference proteome</keyword>
<dbReference type="EMBL" id="CP069023">
    <property type="protein sequence ID" value="QRC90123.1"/>
    <property type="molecule type" value="Genomic_DNA"/>
</dbReference>
<reference evidence="2" key="1">
    <citation type="journal article" date="2021" name="BMC Genomics">
        <title>Chromosome-level genome assembly and manually-curated proteome of model necrotroph Parastagonospora nodorum Sn15 reveals a genome-wide trove of candidate effector homologs, and redundancy of virulence-related functions within an accessory chromosome.</title>
        <authorList>
            <person name="Bertazzoni S."/>
            <person name="Jones D.A.B."/>
            <person name="Phan H.T."/>
            <person name="Tan K.-C."/>
            <person name="Hane J.K."/>
        </authorList>
    </citation>
    <scope>NUCLEOTIDE SEQUENCE [LARGE SCALE GENOMIC DNA]</scope>
    <source>
        <strain evidence="2">SN15 / ATCC MYA-4574 / FGSC 10173)</strain>
    </source>
</reference>
<accession>A0A7U2EQI6</accession>
<organism evidence="1 2">
    <name type="scientific">Phaeosphaeria nodorum (strain SN15 / ATCC MYA-4574 / FGSC 10173)</name>
    <name type="common">Glume blotch fungus</name>
    <name type="synonym">Parastagonospora nodorum</name>
    <dbReference type="NCBI Taxonomy" id="321614"/>
    <lineage>
        <taxon>Eukaryota</taxon>
        <taxon>Fungi</taxon>
        <taxon>Dikarya</taxon>
        <taxon>Ascomycota</taxon>
        <taxon>Pezizomycotina</taxon>
        <taxon>Dothideomycetes</taxon>
        <taxon>Pleosporomycetidae</taxon>
        <taxon>Pleosporales</taxon>
        <taxon>Pleosporineae</taxon>
        <taxon>Phaeosphaeriaceae</taxon>
        <taxon>Parastagonospora</taxon>
    </lineage>
</organism>
<dbReference type="AlphaFoldDB" id="A0A7U2EQI6"/>
<proteinExistence type="predicted"/>
<protein>
    <submittedName>
        <fullName evidence="1">Uncharacterized protein</fullName>
    </submittedName>
</protein>
<dbReference type="Proteomes" id="UP000663193">
    <property type="component" value="Chromosome 1"/>
</dbReference>
<evidence type="ECO:0000313" key="2">
    <source>
        <dbReference type="Proteomes" id="UP000663193"/>
    </source>
</evidence>
<sequence length="70" mass="7717">MRNTISASVSTEAFSIVLFAHILKRSYSGAMPLLGVWDLGVRVATEGVSGMRLGYHFTNRWFARQTLLAG</sequence>